<dbReference type="AlphaFoldDB" id="F4S7C3"/>
<dbReference type="Gene3D" id="1.10.8.60">
    <property type="match status" value="1"/>
</dbReference>
<dbReference type="HOGENOM" id="CLU_1185244_0_0_1"/>
<dbReference type="Gene3D" id="3.40.50.10190">
    <property type="entry name" value="BRCT domain"/>
    <property type="match status" value="1"/>
</dbReference>
<accession>F4S7C3</accession>
<dbReference type="STRING" id="747676.F4S7C3"/>
<dbReference type="InParanoid" id="F4S7C3"/>
<dbReference type="SUPFAM" id="SSF52113">
    <property type="entry name" value="BRCT domain"/>
    <property type="match status" value="1"/>
</dbReference>
<evidence type="ECO:0000256" key="1">
    <source>
        <dbReference type="ARBA" id="ARBA00022705"/>
    </source>
</evidence>
<reference evidence="3" key="1">
    <citation type="journal article" date="2011" name="Proc. Natl. Acad. Sci. U.S.A.">
        <title>Obligate biotrophy features unraveled by the genomic analysis of rust fungi.</title>
        <authorList>
            <person name="Duplessis S."/>
            <person name="Cuomo C.A."/>
            <person name="Lin Y.-C."/>
            <person name="Aerts A."/>
            <person name="Tisserant E."/>
            <person name="Veneault-Fourrey C."/>
            <person name="Joly D.L."/>
            <person name="Hacquard S."/>
            <person name="Amselem J."/>
            <person name="Cantarel B.L."/>
            <person name="Chiu R."/>
            <person name="Coutinho P.M."/>
            <person name="Feau N."/>
            <person name="Field M."/>
            <person name="Frey P."/>
            <person name="Gelhaye E."/>
            <person name="Goldberg J."/>
            <person name="Grabherr M.G."/>
            <person name="Kodira C.D."/>
            <person name="Kohler A."/>
            <person name="Kuees U."/>
            <person name="Lindquist E.A."/>
            <person name="Lucas S.M."/>
            <person name="Mago R."/>
            <person name="Mauceli E."/>
            <person name="Morin E."/>
            <person name="Murat C."/>
            <person name="Pangilinan J.L."/>
            <person name="Park R."/>
            <person name="Pearson M."/>
            <person name="Quesneville H."/>
            <person name="Rouhier N."/>
            <person name="Sakthikumar S."/>
            <person name="Salamov A.A."/>
            <person name="Schmutz J."/>
            <person name="Selles B."/>
            <person name="Shapiro H."/>
            <person name="Tanguay P."/>
            <person name="Tuskan G.A."/>
            <person name="Henrissat B."/>
            <person name="Van de Peer Y."/>
            <person name="Rouze P."/>
            <person name="Ellis J.G."/>
            <person name="Dodds P.N."/>
            <person name="Schein J.E."/>
            <person name="Zhong S."/>
            <person name="Hamelin R.C."/>
            <person name="Grigoriev I.V."/>
            <person name="Szabo L.J."/>
            <person name="Martin F."/>
        </authorList>
    </citation>
    <scope>NUCLEOTIDE SEQUENCE [LARGE SCALE GENOMIC DNA]</scope>
    <source>
        <strain evidence="3">98AG31 / pathotype 3-4-7</strain>
    </source>
</reference>
<dbReference type="PANTHER" id="PTHR23389:SF6">
    <property type="entry name" value="REPLICATION FACTOR C SUBUNIT 1"/>
    <property type="match status" value="1"/>
</dbReference>
<dbReference type="PANTHER" id="PTHR23389">
    <property type="entry name" value="CHROMOSOME TRANSMISSION FIDELITY FACTOR 18"/>
    <property type="match status" value="1"/>
</dbReference>
<organism evidence="3">
    <name type="scientific">Melampsora larici-populina (strain 98AG31 / pathotype 3-4-7)</name>
    <name type="common">Poplar leaf rust fungus</name>
    <dbReference type="NCBI Taxonomy" id="747676"/>
    <lineage>
        <taxon>Eukaryota</taxon>
        <taxon>Fungi</taxon>
        <taxon>Dikarya</taxon>
        <taxon>Basidiomycota</taxon>
        <taxon>Pucciniomycotina</taxon>
        <taxon>Pucciniomycetes</taxon>
        <taxon>Pucciniales</taxon>
        <taxon>Melampsoraceae</taxon>
        <taxon>Melampsora</taxon>
    </lineage>
</organism>
<dbReference type="GeneID" id="18933277"/>
<evidence type="ECO:0000313" key="2">
    <source>
        <dbReference type="EMBL" id="EGF99497.1"/>
    </source>
</evidence>
<dbReference type="InterPro" id="IPR036420">
    <property type="entry name" value="BRCT_dom_sf"/>
</dbReference>
<dbReference type="KEGG" id="mlr:MELLADRAFT_79481"/>
<dbReference type="Proteomes" id="UP000001072">
    <property type="component" value="Unassembled WGS sequence"/>
</dbReference>
<evidence type="ECO:0008006" key="4">
    <source>
        <dbReference type="Google" id="ProtNLM"/>
    </source>
</evidence>
<dbReference type="Pfam" id="PF25361">
    <property type="entry name" value="AAA_lid_RFC1"/>
    <property type="match status" value="1"/>
</dbReference>
<name>F4S7C3_MELLP</name>
<keyword evidence="1" id="KW-0235">DNA replication</keyword>
<dbReference type="GO" id="GO:0003677">
    <property type="term" value="F:DNA binding"/>
    <property type="evidence" value="ECO:0007669"/>
    <property type="project" value="TreeGrafter"/>
</dbReference>
<dbReference type="eggNOG" id="KOG1968">
    <property type="taxonomic scope" value="Eukaryota"/>
</dbReference>
<keyword evidence="3" id="KW-1185">Reference proteome</keyword>
<dbReference type="OrthoDB" id="446168at2759"/>
<dbReference type="GO" id="GO:0005634">
    <property type="term" value="C:nucleus"/>
    <property type="evidence" value="ECO:0007669"/>
    <property type="project" value="TreeGrafter"/>
</dbReference>
<dbReference type="VEuPathDB" id="FungiDB:MELLADRAFT_79481"/>
<dbReference type="EMBL" id="GL883158">
    <property type="protein sequence ID" value="EGF99497.1"/>
    <property type="molecule type" value="Genomic_DNA"/>
</dbReference>
<protein>
    <recommendedName>
        <fullName evidence="4">BRCT domain-containing protein</fullName>
    </recommendedName>
</protein>
<proteinExistence type="predicted"/>
<gene>
    <name evidence="2" type="ORF">MELLADRAFT_79481</name>
</gene>
<dbReference type="GO" id="GO:0006260">
    <property type="term" value="P:DNA replication"/>
    <property type="evidence" value="ECO:0007669"/>
    <property type="project" value="UniProtKB-KW"/>
</dbReference>
<sequence length="234" mass="25770">MDSWATTRWSLCSRSPNIKSAFIFTGSKEIPEGQPNCLAGLTFLFTGELESLSREEAQTLCKLYGGSWFRCSAKKLEVIAKHKITTLTEDKILELIGTHSASEVDPKVLKKQQDEIKKIKQAAKAMEPTKGSTARPDANAIRSRIMCIAFREKLKGPAIAIDQLVAGSQSDSRQIINMLLVWKLQSGEGPSKPMEFDDARKILTRNCAGLAKAAKKMELLSQAADLILDSDLVD</sequence>
<dbReference type="RefSeq" id="XP_007417239.1">
    <property type="nucleotide sequence ID" value="XM_007417177.1"/>
</dbReference>
<evidence type="ECO:0000313" key="3">
    <source>
        <dbReference type="Proteomes" id="UP000001072"/>
    </source>
</evidence>